<dbReference type="EMBL" id="FMVM01000012">
    <property type="protein sequence ID" value="SCY93876.1"/>
    <property type="molecule type" value="Genomic_DNA"/>
</dbReference>
<dbReference type="Pfam" id="PF08863">
    <property type="entry name" value="YolD"/>
    <property type="match status" value="1"/>
</dbReference>
<dbReference type="AlphaFoldDB" id="A0A1G5JZY3"/>
<reference evidence="2" key="1">
    <citation type="submission" date="2016-10" db="EMBL/GenBank/DDBJ databases">
        <authorList>
            <person name="Varghese N."/>
            <person name="Submissions S."/>
        </authorList>
    </citation>
    <scope>NUCLEOTIDE SEQUENCE [LARGE SCALE GENOMIC DNA]</scope>
    <source>
        <strain evidence="2">BL9</strain>
    </source>
</reference>
<dbReference type="Proteomes" id="UP000198538">
    <property type="component" value="Unassembled WGS sequence"/>
</dbReference>
<dbReference type="InterPro" id="IPR014962">
    <property type="entry name" value="YolD"/>
</dbReference>
<dbReference type="STRING" id="582692.SAMN05720606_112211"/>
<name>A0A1G5JZY3_9BACL</name>
<accession>A0A1G5JZY3</accession>
<gene>
    <name evidence="1" type="ORF">SAMN05720606_112211</name>
</gene>
<evidence type="ECO:0000313" key="2">
    <source>
        <dbReference type="Proteomes" id="UP000198538"/>
    </source>
</evidence>
<organism evidence="1 2">
    <name type="scientific">Paenibacillus polysaccharolyticus</name>
    <dbReference type="NCBI Taxonomy" id="582692"/>
    <lineage>
        <taxon>Bacteria</taxon>
        <taxon>Bacillati</taxon>
        <taxon>Bacillota</taxon>
        <taxon>Bacilli</taxon>
        <taxon>Bacillales</taxon>
        <taxon>Paenibacillaceae</taxon>
        <taxon>Paenibacillus</taxon>
    </lineage>
</organism>
<sequence length="117" mass="13435">MSKKLQQNGLFESSRMMLPEHREAYILHQEQLAPRTRPSLDAQAADEMSRLLSNSMVLGDRVTITLFHEHDDISYTGRVLRLDRPARTLRLLTDDGNRDLQMNLITGVTPAGEWMDE</sequence>
<dbReference type="RefSeq" id="WP_090922683.1">
    <property type="nucleotide sequence ID" value="NZ_FMVM01000012.1"/>
</dbReference>
<evidence type="ECO:0000313" key="1">
    <source>
        <dbReference type="EMBL" id="SCY93876.1"/>
    </source>
</evidence>
<keyword evidence="2" id="KW-1185">Reference proteome</keyword>
<protein>
    <submittedName>
        <fullName evidence="1">YolD-like protein</fullName>
    </submittedName>
</protein>
<proteinExistence type="predicted"/>